<dbReference type="AlphaFoldDB" id="A0AA88X510"/>
<comment type="caution">
    <text evidence="1">The sequence shown here is derived from an EMBL/GenBank/DDBJ whole genome shotgun (WGS) entry which is preliminary data.</text>
</comment>
<reference evidence="1" key="1">
    <citation type="submission" date="2022-12" db="EMBL/GenBank/DDBJ databases">
        <title>Draft genome assemblies for two species of Escallonia (Escalloniales).</title>
        <authorList>
            <person name="Chanderbali A."/>
            <person name="Dervinis C."/>
            <person name="Anghel I."/>
            <person name="Soltis D."/>
            <person name="Soltis P."/>
            <person name="Zapata F."/>
        </authorList>
    </citation>
    <scope>NUCLEOTIDE SEQUENCE</scope>
    <source>
        <strain evidence="1">UCBG64.0493</strain>
        <tissue evidence="1">Leaf</tissue>
    </source>
</reference>
<keyword evidence="2" id="KW-1185">Reference proteome</keyword>
<protein>
    <submittedName>
        <fullName evidence="1">Uncharacterized protein</fullName>
    </submittedName>
</protein>
<organism evidence="1 2">
    <name type="scientific">Escallonia herrerae</name>
    <dbReference type="NCBI Taxonomy" id="1293975"/>
    <lineage>
        <taxon>Eukaryota</taxon>
        <taxon>Viridiplantae</taxon>
        <taxon>Streptophyta</taxon>
        <taxon>Embryophyta</taxon>
        <taxon>Tracheophyta</taxon>
        <taxon>Spermatophyta</taxon>
        <taxon>Magnoliopsida</taxon>
        <taxon>eudicotyledons</taxon>
        <taxon>Gunneridae</taxon>
        <taxon>Pentapetalae</taxon>
        <taxon>asterids</taxon>
        <taxon>campanulids</taxon>
        <taxon>Escalloniales</taxon>
        <taxon>Escalloniaceae</taxon>
        <taxon>Escallonia</taxon>
    </lineage>
</organism>
<dbReference type="EMBL" id="JAVXUP010000076">
    <property type="protein sequence ID" value="KAK3039429.1"/>
    <property type="molecule type" value="Genomic_DNA"/>
</dbReference>
<sequence>MHGYNESMHGYFPNNPAYSNIIDDQVADFFNEENVHACSIIMEDRKSVQYNFINNGYQQPSSLNSPFDYLKKDIQPSYHLVNLVRPFLCPLKLKTEPQDINHGSDPSKFIHAVPEYNLGRTLDNTGAHTI</sequence>
<dbReference type="Proteomes" id="UP001188597">
    <property type="component" value="Unassembled WGS sequence"/>
</dbReference>
<gene>
    <name evidence="1" type="ORF">RJ639_029228</name>
</gene>
<evidence type="ECO:0000313" key="1">
    <source>
        <dbReference type="EMBL" id="KAK3039429.1"/>
    </source>
</evidence>
<accession>A0AA88X510</accession>
<name>A0AA88X510_9ASTE</name>
<proteinExistence type="predicted"/>
<evidence type="ECO:0000313" key="2">
    <source>
        <dbReference type="Proteomes" id="UP001188597"/>
    </source>
</evidence>